<evidence type="ECO:0000256" key="4">
    <source>
        <dbReference type="ARBA" id="ARBA00023002"/>
    </source>
</evidence>
<reference evidence="6 7" key="1">
    <citation type="submission" date="2016-05" db="EMBL/GenBank/DDBJ databases">
        <title>Genome sequencing reveals origins of a unique bacterial endosymbiosis in the earliest lineages of terrestrial Fungi.</title>
        <authorList>
            <consortium name="DOE Joint Genome Institute"/>
            <person name="Uehling J."/>
            <person name="Gryganskyi A."/>
            <person name="Hameed K."/>
            <person name="Tschaplinski T."/>
            <person name="Misztal P."/>
            <person name="Wu S."/>
            <person name="Desiro A."/>
            <person name="Vande Pol N."/>
            <person name="Du Z.-Y."/>
            <person name="Zienkiewicz A."/>
            <person name="Zienkiewicz K."/>
            <person name="Morin E."/>
            <person name="Tisserant E."/>
            <person name="Splivallo R."/>
            <person name="Hainaut M."/>
            <person name="Henrissat B."/>
            <person name="Ohm R."/>
            <person name="Kuo A."/>
            <person name="Yan J."/>
            <person name="Lipzen A."/>
            <person name="Nolan M."/>
            <person name="Labutti K."/>
            <person name="Barry K."/>
            <person name="Goldstein A."/>
            <person name="Labbe J."/>
            <person name="Schadt C."/>
            <person name="Tuskan G."/>
            <person name="Grigoriev I."/>
            <person name="Martin F."/>
            <person name="Vilgalys R."/>
            <person name="Bonito G."/>
        </authorList>
    </citation>
    <scope>NUCLEOTIDE SEQUENCE [LARGE SCALE GENOMIC DNA]</scope>
    <source>
        <strain evidence="6 7">AG-77</strain>
    </source>
</reference>
<organism evidence="6 7">
    <name type="scientific">Linnemannia elongata AG-77</name>
    <dbReference type="NCBI Taxonomy" id="1314771"/>
    <lineage>
        <taxon>Eukaryota</taxon>
        <taxon>Fungi</taxon>
        <taxon>Fungi incertae sedis</taxon>
        <taxon>Mucoromycota</taxon>
        <taxon>Mortierellomycotina</taxon>
        <taxon>Mortierellomycetes</taxon>
        <taxon>Mortierellales</taxon>
        <taxon>Mortierellaceae</taxon>
        <taxon>Linnemannia</taxon>
    </lineage>
</organism>
<accession>A0A197JW22</accession>
<dbReference type="AlphaFoldDB" id="A0A197JW22"/>
<evidence type="ECO:0000313" key="6">
    <source>
        <dbReference type="EMBL" id="OAQ28631.1"/>
    </source>
</evidence>
<proteinExistence type="inferred from homology"/>
<dbReference type="PANTHER" id="PTHR47356">
    <property type="entry name" value="FAD-DEPENDENT MONOOXYGENASE ASQG-RELATED"/>
    <property type="match status" value="1"/>
</dbReference>
<evidence type="ECO:0000256" key="3">
    <source>
        <dbReference type="ARBA" id="ARBA00022827"/>
    </source>
</evidence>
<evidence type="ECO:0000313" key="7">
    <source>
        <dbReference type="Proteomes" id="UP000078512"/>
    </source>
</evidence>
<gene>
    <name evidence="6" type="ORF">K457DRAFT_138711</name>
</gene>
<keyword evidence="4" id="KW-0560">Oxidoreductase</keyword>
<dbReference type="GO" id="GO:0071949">
    <property type="term" value="F:FAD binding"/>
    <property type="evidence" value="ECO:0007669"/>
    <property type="project" value="InterPro"/>
</dbReference>
<dbReference type="PRINTS" id="PR00420">
    <property type="entry name" value="RNGMNOXGNASE"/>
</dbReference>
<feature type="domain" description="FAD-binding" evidence="5">
    <location>
        <begin position="11"/>
        <end position="179"/>
    </location>
</feature>
<comment type="similarity">
    <text evidence="1">Belongs to the paxM FAD-dependent monooxygenase family.</text>
</comment>
<keyword evidence="7" id="KW-1185">Reference proteome</keyword>
<dbReference type="OrthoDB" id="655030at2759"/>
<dbReference type="EMBL" id="KV442047">
    <property type="protein sequence ID" value="OAQ28631.1"/>
    <property type="molecule type" value="Genomic_DNA"/>
</dbReference>
<dbReference type="Proteomes" id="UP000078512">
    <property type="component" value="Unassembled WGS sequence"/>
</dbReference>
<dbReference type="GO" id="GO:0004497">
    <property type="term" value="F:monooxygenase activity"/>
    <property type="evidence" value="ECO:0007669"/>
    <property type="project" value="InterPro"/>
</dbReference>
<evidence type="ECO:0000259" key="5">
    <source>
        <dbReference type="Pfam" id="PF01494"/>
    </source>
</evidence>
<dbReference type="Pfam" id="PF01494">
    <property type="entry name" value="FAD_binding_3"/>
    <property type="match status" value="1"/>
</dbReference>
<protein>
    <submittedName>
        <fullName evidence="6">FAD/NAD(P)-binding domain-containing protein</fullName>
    </submittedName>
</protein>
<evidence type="ECO:0000256" key="2">
    <source>
        <dbReference type="ARBA" id="ARBA00022630"/>
    </source>
</evidence>
<dbReference type="Gene3D" id="3.50.50.60">
    <property type="entry name" value="FAD/NAD(P)-binding domain"/>
    <property type="match status" value="1"/>
</dbReference>
<keyword evidence="3" id="KW-0274">FAD</keyword>
<dbReference type="InterPro" id="IPR050562">
    <property type="entry name" value="FAD_mOase_fung"/>
</dbReference>
<name>A0A197JW22_9FUNG</name>
<sequence>MPDSPTVKSPKVIIAGAGLTGLTMAILLEKAGIEYLVLERSSEIQQTLGGAIILSFNVMPLMEQFGVLEQIEAISFPIETTMIYKEDMEVIREINLRSNRKMVGYGTQVIPRPQLHAILLALVPKEKILVSKSIESLVQDTESVTVTCEDKSTYTADILIGADGSDSGTRQALYKDMEKDGITPKIIEEENKTLYMSVFGTTDPMDPANFEGLDDDCTRCDTVVGDERGLTYRTFIIPNNRVSWRVDFQSSDMDPEWVEGYKNADYKAFDLKKLPERWRGRELAMMGSLGILFDNTPQDKICKVVLEENIYENWKHGRTVLIGDAAHRLLPGFALEGMLDAIVLANLIYEMPTSNHKNISKAFDEFYEERFPTSRRELSATQQATHVMFGRTWLDVAGRYLLLKLVPKYFKEKSRDYINYYRPQAAFLPRVDTRGENPPTPQRASKKYANYLKSKGASGSAPAAAV</sequence>
<dbReference type="SUPFAM" id="SSF51905">
    <property type="entry name" value="FAD/NAD(P)-binding domain"/>
    <property type="match status" value="1"/>
</dbReference>
<keyword evidence="2" id="KW-0285">Flavoprotein</keyword>
<dbReference type="PANTHER" id="PTHR47356:SF2">
    <property type="entry name" value="FAD-BINDING DOMAIN-CONTAINING PROTEIN-RELATED"/>
    <property type="match status" value="1"/>
</dbReference>
<dbReference type="InterPro" id="IPR036188">
    <property type="entry name" value="FAD/NAD-bd_sf"/>
</dbReference>
<evidence type="ECO:0000256" key="1">
    <source>
        <dbReference type="ARBA" id="ARBA00007992"/>
    </source>
</evidence>
<dbReference type="InterPro" id="IPR002938">
    <property type="entry name" value="FAD-bd"/>
</dbReference>